<name>A0A498IKA5_MALDO</name>
<feature type="compositionally biased region" description="Polar residues" evidence="1">
    <location>
        <begin position="162"/>
        <end position="173"/>
    </location>
</feature>
<gene>
    <name evidence="2" type="ORF">DVH24_036895</name>
</gene>
<evidence type="ECO:0000313" key="3">
    <source>
        <dbReference type="Proteomes" id="UP000290289"/>
    </source>
</evidence>
<comment type="caution">
    <text evidence="2">The sequence shown here is derived from an EMBL/GenBank/DDBJ whole genome shotgun (WGS) entry which is preliminary data.</text>
</comment>
<feature type="region of interest" description="Disordered" evidence="1">
    <location>
        <begin position="157"/>
        <end position="185"/>
    </location>
</feature>
<proteinExistence type="predicted"/>
<dbReference type="EMBL" id="RDQH01000338">
    <property type="protein sequence ID" value="RXH82554.1"/>
    <property type="molecule type" value="Genomic_DNA"/>
</dbReference>
<keyword evidence="3" id="KW-1185">Reference proteome</keyword>
<evidence type="ECO:0000313" key="2">
    <source>
        <dbReference type="EMBL" id="RXH82554.1"/>
    </source>
</evidence>
<reference evidence="2 3" key="1">
    <citation type="submission" date="2018-10" db="EMBL/GenBank/DDBJ databases">
        <title>A high-quality apple genome assembly.</title>
        <authorList>
            <person name="Hu J."/>
        </authorList>
    </citation>
    <scope>NUCLEOTIDE SEQUENCE [LARGE SCALE GENOMIC DNA]</scope>
    <source>
        <strain evidence="3">cv. HFTH1</strain>
        <tissue evidence="2">Young leaf</tissue>
    </source>
</reference>
<accession>A0A498IKA5</accession>
<dbReference type="Proteomes" id="UP000290289">
    <property type="component" value="Chromosome 12"/>
</dbReference>
<dbReference type="AlphaFoldDB" id="A0A498IKA5"/>
<protein>
    <submittedName>
        <fullName evidence="2">Uncharacterized protein</fullName>
    </submittedName>
</protein>
<evidence type="ECO:0000256" key="1">
    <source>
        <dbReference type="SAM" id="MobiDB-lite"/>
    </source>
</evidence>
<sequence length="625" mass="69841">MSTDTNSSNNILEVTSKPTNEKVVEDTLEPTNEIEQGHAADVTKVDASQQLPKDDIEQVESVDPDHEHAMDETVADTDLKGQVNVAVDEKVHVVENEQVVIKNEQVEDLAEKVDVMDDDHQQGRRVDADRVSSDEQVIEVMDAEKVDMMDDNDQATHEQPIVSENQENSTKSDGSNDDEQDPATMLPRDQLPAVEALQSLVKSEVGGFAEKVDMMDNDDQATHEQPIVFYEKQENLTKTDESNDDDEHDLATMLPHDQQRAVEECQPHVKSEVGSGAGSTPVTQGYSRSSLSTYSALSGPSSLFSATMVDYAPQENDFIQYLLNSEPIPMSLPMNLILGNNQHSNVSRPKGIQQANRQHFQQMPIQNMASSEDNNSNRAYGNLPQDLRLDSSMLPVLVRSQLILPKIFDFPSYFERLLPFFTKFDDKNGLYYYICLIMLSFVYICSHSWRMENDGSPFLRPQTNLNPHTNLLGAQEIQSQGLTPSQAAPAVNGSFYSPGTNFSQMNPFDNIPVVPQGMPANFLNRNNAYQPVAGELPRATPRPRISMSNWQENVNIPAQNLLANNNWLPQGQSSQGLQNYSNNASASSSRAIKNALYDPKYEAMGLPIDPHLRLFLAQQRRENDR</sequence>
<organism evidence="2 3">
    <name type="scientific">Malus domestica</name>
    <name type="common">Apple</name>
    <name type="synonym">Pyrus malus</name>
    <dbReference type="NCBI Taxonomy" id="3750"/>
    <lineage>
        <taxon>Eukaryota</taxon>
        <taxon>Viridiplantae</taxon>
        <taxon>Streptophyta</taxon>
        <taxon>Embryophyta</taxon>
        <taxon>Tracheophyta</taxon>
        <taxon>Spermatophyta</taxon>
        <taxon>Magnoliopsida</taxon>
        <taxon>eudicotyledons</taxon>
        <taxon>Gunneridae</taxon>
        <taxon>Pentapetalae</taxon>
        <taxon>rosids</taxon>
        <taxon>fabids</taxon>
        <taxon>Rosales</taxon>
        <taxon>Rosaceae</taxon>
        <taxon>Amygdaloideae</taxon>
        <taxon>Maleae</taxon>
        <taxon>Malus</taxon>
    </lineage>
</organism>